<name>A0A914H7E1_GLORO</name>
<keyword evidence="1" id="KW-1185">Reference proteome</keyword>
<dbReference type="Proteomes" id="UP000887572">
    <property type="component" value="Unplaced"/>
</dbReference>
<reference evidence="2" key="1">
    <citation type="submission" date="2022-11" db="UniProtKB">
        <authorList>
            <consortium name="WormBaseParasite"/>
        </authorList>
    </citation>
    <scope>IDENTIFICATION</scope>
</reference>
<evidence type="ECO:0000313" key="1">
    <source>
        <dbReference type="Proteomes" id="UP000887572"/>
    </source>
</evidence>
<organism evidence="1 2">
    <name type="scientific">Globodera rostochiensis</name>
    <name type="common">Golden nematode worm</name>
    <name type="synonym">Heterodera rostochiensis</name>
    <dbReference type="NCBI Taxonomy" id="31243"/>
    <lineage>
        <taxon>Eukaryota</taxon>
        <taxon>Metazoa</taxon>
        <taxon>Ecdysozoa</taxon>
        <taxon>Nematoda</taxon>
        <taxon>Chromadorea</taxon>
        <taxon>Rhabditida</taxon>
        <taxon>Tylenchina</taxon>
        <taxon>Tylenchomorpha</taxon>
        <taxon>Tylenchoidea</taxon>
        <taxon>Heteroderidae</taxon>
        <taxon>Heteroderinae</taxon>
        <taxon>Globodera</taxon>
    </lineage>
</organism>
<dbReference type="WBParaSite" id="Gr19_v10_g14700.t1">
    <property type="protein sequence ID" value="Gr19_v10_g14700.t1"/>
    <property type="gene ID" value="Gr19_v10_g14700"/>
</dbReference>
<protein>
    <submittedName>
        <fullName evidence="2">C2H2-type domain-containing protein</fullName>
    </submittedName>
</protein>
<evidence type="ECO:0000313" key="2">
    <source>
        <dbReference type="WBParaSite" id="Gr19_v10_g14700.t1"/>
    </source>
</evidence>
<accession>A0A914H7E1</accession>
<proteinExistence type="predicted"/>
<dbReference type="AlphaFoldDB" id="A0A914H7E1"/>
<sequence length="190" mass="20510">MEVCNLFIGATICTKEFETFAGLRLHQAKFHTLAERGTTHCCECCEFGCFDERTLCAHVRKKHRGRSISTFRHRMGLPDFGGIKQCSSRDLSEEQLIVASVASLEAPRAQHKHIPAPPWASVVLSLAAMTSGHSARRSGRNTVATVSALCAANGAVLGVADVFPQVVVAQHAGKTVIILARANEGEIDDL</sequence>